<proteinExistence type="inferred from homology"/>
<dbReference type="InterPro" id="IPR013083">
    <property type="entry name" value="Znf_RING/FYVE/PHD"/>
</dbReference>
<feature type="transmembrane region" description="Helical" evidence="8">
    <location>
        <begin position="29"/>
        <end position="52"/>
    </location>
</feature>
<keyword evidence="8" id="KW-1133">Transmembrane helix</keyword>
<dbReference type="PANTHER" id="PTHR45839">
    <property type="match status" value="1"/>
</dbReference>
<evidence type="ECO:0000313" key="10">
    <source>
        <dbReference type="EnsemblPlants" id="Zm00001eb341190_P001"/>
    </source>
</evidence>
<dbReference type="SUPFAM" id="SSF57850">
    <property type="entry name" value="RING/U-box"/>
    <property type="match status" value="1"/>
</dbReference>
<dbReference type="PANTHER" id="PTHR45839:SF13">
    <property type="entry name" value="SUCROSE SYNTHASE 3"/>
    <property type="match status" value="1"/>
</dbReference>
<reference evidence="11" key="1">
    <citation type="journal article" date="2009" name="Science">
        <title>The B73 maize genome: complexity, diversity, and dynamics.</title>
        <authorList>
            <person name="Schnable P.S."/>
            <person name="Ware D."/>
            <person name="Fulton R.S."/>
            <person name="Stein J.C."/>
            <person name="Wei F."/>
            <person name="Pasternak S."/>
            <person name="Liang C."/>
            <person name="Zhang J."/>
            <person name="Fulton L."/>
            <person name="Graves T.A."/>
            <person name="Minx P."/>
            <person name="Reily A.D."/>
            <person name="Courtney L."/>
            <person name="Kruchowski S.S."/>
            <person name="Tomlinson C."/>
            <person name="Strong C."/>
            <person name="Delehaunty K."/>
            <person name="Fronick C."/>
            <person name="Courtney B."/>
            <person name="Rock S.M."/>
            <person name="Belter E."/>
            <person name="Du F."/>
            <person name="Kim K."/>
            <person name="Abbott R.M."/>
            <person name="Cotton M."/>
            <person name="Levy A."/>
            <person name="Marchetto P."/>
            <person name="Ochoa K."/>
            <person name="Jackson S.M."/>
            <person name="Gillam B."/>
            <person name="Chen W."/>
            <person name="Yan L."/>
            <person name="Higginbotham J."/>
            <person name="Cardenas M."/>
            <person name="Waligorski J."/>
            <person name="Applebaum E."/>
            <person name="Phelps L."/>
            <person name="Falcone J."/>
            <person name="Kanchi K."/>
            <person name="Thane T."/>
            <person name="Scimone A."/>
            <person name="Thane N."/>
            <person name="Henke J."/>
            <person name="Wang T."/>
            <person name="Ruppert J."/>
            <person name="Shah N."/>
            <person name="Rotter K."/>
            <person name="Hodges J."/>
            <person name="Ingenthron E."/>
            <person name="Cordes M."/>
            <person name="Kohlberg S."/>
            <person name="Sgro J."/>
            <person name="Delgado B."/>
            <person name="Mead K."/>
            <person name="Chinwalla A."/>
            <person name="Leonard S."/>
            <person name="Crouse K."/>
            <person name="Collura K."/>
            <person name="Kudrna D."/>
            <person name="Currie J."/>
            <person name="He R."/>
            <person name="Angelova A."/>
            <person name="Rajasekar S."/>
            <person name="Mueller T."/>
            <person name="Lomeli R."/>
            <person name="Scara G."/>
            <person name="Ko A."/>
            <person name="Delaney K."/>
            <person name="Wissotski M."/>
            <person name="Lopez G."/>
            <person name="Campos D."/>
            <person name="Braidotti M."/>
            <person name="Ashley E."/>
            <person name="Golser W."/>
            <person name="Kim H."/>
            <person name="Lee S."/>
            <person name="Lin J."/>
            <person name="Dujmic Z."/>
            <person name="Kim W."/>
            <person name="Talag J."/>
            <person name="Zuccolo A."/>
            <person name="Fan C."/>
            <person name="Sebastian A."/>
            <person name="Kramer M."/>
            <person name="Spiegel L."/>
            <person name="Nascimento L."/>
            <person name="Zutavern T."/>
            <person name="Miller B."/>
            <person name="Ambroise C."/>
            <person name="Muller S."/>
            <person name="Spooner W."/>
            <person name="Narechania A."/>
            <person name="Ren L."/>
            <person name="Wei S."/>
            <person name="Kumari S."/>
            <person name="Faga B."/>
            <person name="Levy M.J."/>
            <person name="McMahan L."/>
            <person name="Van Buren P."/>
            <person name="Vaughn M.W."/>
            <person name="Ying K."/>
            <person name="Yeh C.-T."/>
            <person name="Emrich S.J."/>
            <person name="Jia Y."/>
            <person name="Kalyanaraman A."/>
            <person name="Hsia A.-P."/>
            <person name="Barbazuk W.B."/>
            <person name="Baucom R.S."/>
            <person name="Brutnell T.P."/>
            <person name="Carpita N.C."/>
            <person name="Chaparro C."/>
            <person name="Chia J.-M."/>
            <person name="Deragon J.-M."/>
            <person name="Estill J.C."/>
            <person name="Fu Y."/>
            <person name="Jeddeloh J.A."/>
            <person name="Han Y."/>
            <person name="Lee H."/>
            <person name="Li P."/>
            <person name="Lisch D.R."/>
            <person name="Liu S."/>
            <person name="Liu Z."/>
            <person name="Nagel D.H."/>
            <person name="McCann M.C."/>
            <person name="SanMiguel P."/>
            <person name="Myers A.M."/>
            <person name="Nettleton D."/>
            <person name="Nguyen J."/>
            <person name="Penning B.W."/>
            <person name="Ponnala L."/>
            <person name="Schneider K.L."/>
            <person name="Schwartz D.C."/>
            <person name="Sharma A."/>
            <person name="Soderlund C."/>
            <person name="Springer N.M."/>
            <person name="Sun Q."/>
            <person name="Wang H."/>
            <person name="Waterman M."/>
            <person name="Westerman R."/>
            <person name="Wolfgruber T.K."/>
            <person name="Yang L."/>
            <person name="Yu Y."/>
            <person name="Zhang L."/>
            <person name="Zhou S."/>
            <person name="Zhu Q."/>
            <person name="Bennetzen J.L."/>
            <person name="Dawe R.K."/>
            <person name="Jiang J."/>
            <person name="Jiang N."/>
            <person name="Presting G.G."/>
            <person name="Wessler S.R."/>
            <person name="Aluru S."/>
            <person name="Martienssen R.A."/>
            <person name="Clifton S.W."/>
            <person name="McCombie W.R."/>
            <person name="Wing R.A."/>
            <person name="Wilson R.K."/>
        </authorList>
    </citation>
    <scope>NUCLEOTIDE SEQUENCE [LARGE SCALE GENOMIC DNA]</scope>
    <source>
        <strain evidence="11">cv. B73</strain>
    </source>
</reference>
<sequence length="512" mass="56168">MERSTVRSGRPSVSSTTARPQLSNLGLGYSIAIALGFLILFASFLLAFYFCFGRGGDYWAGEAVTTASSSGHLSITVPRVLFVAEGSESPEDDAYPSSSAAAACSPVGLDAAAIASYPKVAFSSKAAEADAMCSICLSEYRDGETLRVMPECRHGFHVACLDAWLSRSASCPVCRSSQDAAGEIAAELQGTPDFIIGNYSDGNLVASLLSYKMGITHCNIAHALEKTKYPDSDIFWKNFDEKYHFSCQFTTDIIAMNNADFIITSTYQEIAGSKNIVGHGHLDDRSKPILFSMARLDRVKDITGLVEAFAKCAKLRELANLVVVAGYNDVKKSKDREEIAEIEKMHELIKTHKLFRQFRWISAQTNRARNGELYRYIVDTHGAFVQLLSIIGGNYPGILHARASPHAHLSLSPSPVLASTRSSKPPRHCRRSPYSKSLSNPCCYRVCAPFTQNHHRFVPQLSQPRQRPRLSPTTGVLPCTVGVLVVLVESRIEALLLRHDACCSPFVDTRVR</sequence>
<feature type="domain" description="RING-type" evidence="9">
    <location>
        <begin position="133"/>
        <end position="175"/>
    </location>
</feature>
<dbReference type="Gene3D" id="3.30.40.10">
    <property type="entry name" value="Zinc/RING finger domain, C3HC4 (zinc finger)"/>
    <property type="match status" value="1"/>
</dbReference>
<name>A0A804QMD8_MAIZE</name>
<dbReference type="SMART" id="SM00184">
    <property type="entry name" value="RING"/>
    <property type="match status" value="1"/>
</dbReference>
<dbReference type="InterPro" id="IPR000368">
    <property type="entry name" value="Sucrose_synth_GT-B1"/>
</dbReference>
<dbReference type="CDD" id="cd16461">
    <property type="entry name" value="RING-H2_EL5-like"/>
    <property type="match status" value="1"/>
</dbReference>
<dbReference type="Proteomes" id="UP000007305">
    <property type="component" value="Chromosome 8"/>
</dbReference>
<evidence type="ECO:0000256" key="5">
    <source>
        <dbReference type="ARBA" id="ARBA00049030"/>
    </source>
</evidence>
<dbReference type="InterPro" id="IPR001841">
    <property type="entry name" value="Znf_RING"/>
</dbReference>
<dbReference type="Pfam" id="PF00862">
    <property type="entry name" value="GT-B_Sucrose_synth"/>
    <property type="match status" value="1"/>
</dbReference>
<protein>
    <recommendedName>
        <fullName evidence="2">sucrose synthase</fullName>
        <ecNumber evidence="2">2.4.1.13</ecNumber>
    </recommendedName>
</protein>
<keyword evidence="4" id="KW-0808">Transferase</keyword>
<dbReference type="SUPFAM" id="SSF53756">
    <property type="entry name" value="UDP-Glycosyltransferase/glycogen phosphorylase"/>
    <property type="match status" value="1"/>
</dbReference>
<dbReference type="AlphaFoldDB" id="A0A804QMD8"/>
<dbReference type="EnsemblPlants" id="Zm00001eb341190_T001">
    <property type="protein sequence ID" value="Zm00001eb341190_P001"/>
    <property type="gene ID" value="Zm00001eb341190"/>
</dbReference>
<keyword evidence="6" id="KW-0863">Zinc-finger</keyword>
<dbReference type="FunFam" id="3.40.50.2000:FF:000387">
    <property type="entry name" value="Sucrose synthase 3"/>
    <property type="match status" value="1"/>
</dbReference>
<evidence type="ECO:0000256" key="4">
    <source>
        <dbReference type="ARBA" id="ARBA00022679"/>
    </source>
</evidence>
<dbReference type="PROSITE" id="PS50089">
    <property type="entry name" value="ZF_RING_2"/>
    <property type="match status" value="1"/>
</dbReference>
<evidence type="ECO:0000256" key="2">
    <source>
        <dbReference type="ARBA" id="ARBA00012540"/>
    </source>
</evidence>
<dbReference type="Gene3D" id="3.40.50.2000">
    <property type="entry name" value="Glycogen Phosphorylase B"/>
    <property type="match status" value="1"/>
</dbReference>
<dbReference type="GO" id="GO:0008270">
    <property type="term" value="F:zinc ion binding"/>
    <property type="evidence" value="ECO:0007669"/>
    <property type="project" value="UniProtKB-KW"/>
</dbReference>
<keyword evidence="8" id="KW-0472">Membrane</keyword>
<dbReference type="InParanoid" id="A0A804QMD8"/>
<evidence type="ECO:0000256" key="7">
    <source>
        <dbReference type="SAM" id="MobiDB-lite"/>
    </source>
</evidence>
<comment type="catalytic activity">
    <reaction evidence="5">
        <text>an NDP-alpha-D-glucose + D-fructose = a ribonucleoside 5'-diphosphate + sucrose + H(+)</text>
        <dbReference type="Rhea" id="RHEA:16241"/>
        <dbReference type="ChEBI" id="CHEBI:15378"/>
        <dbReference type="ChEBI" id="CHEBI:17992"/>
        <dbReference type="ChEBI" id="CHEBI:37721"/>
        <dbReference type="ChEBI" id="CHEBI:57930"/>
        <dbReference type="ChEBI" id="CHEBI:76533"/>
        <dbReference type="EC" id="2.4.1.13"/>
    </reaction>
</comment>
<evidence type="ECO:0000256" key="8">
    <source>
        <dbReference type="SAM" id="Phobius"/>
    </source>
</evidence>
<evidence type="ECO:0000259" key="9">
    <source>
        <dbReference type="PROSITE" id="PS50089"/>
    </source>
</evidence>
<reference evidence="10" key="3">
    <citation type="submission" date="2021-05" db="UniProtKB">
        <authorList>
            <consortium name="EnsemblPlants"/>
        </authorList>
    </citation>
    <scope>IDENTIFICATION</scope>
    <source>
        <strain evidence="10">cv. B73</strain>
    </source>
</reference>
<keyword evidence="3" id="KW-0328">Glycosyltransferase</keyword>
<evidence type="ECO:0000256" key="3">
    <source>
        <dbReference type="ARBA" id="ARBA00022676"/>
    </source>
</evidence>
<dbReference type="GO" id="GO:0016157">
    <property type="term" value="F:sucrose synthase activity"/>
    <property type="evidence" value="ECO:0000318"/>
    <property type="project" value="GO_Central"/>
</dbReference>
<evidence type="ECO:0000256" key="6">
    <source>
        <dbReference type="PROSITE-ProRule" id="PRU00175"/>
    </source>
</evidence>
<dbReference type="GO" id="GO:0005985">
    <property type="term" value="P:sucrose metabolic process"/>
    <property type="evidence" value="ECO:0007669"/>
    <property type="project" value="InterPro"/>
</dbReference>
<dbReference type="Gramene" id="Zm00001eb341190_T001">
    <property type="protein sequence ID" value="Zm00001eb341190_P001"/>
    <property type="gene ID" value="Zm00001eb341190"/>
</dbReference>
<feature type="region of interest" description="Disordered" evidence="7">
    <location>
        <begin position="412"/>
        <end position="432"/>
    </location>
</feature>
<dbReference type="InterPro" id="IPR012820">
    <property type="entry name" value="Sucrose_synthase_pln/cyn"/>
</dbReference>
<evidence type="ECO:0000313" key="11">
    <source>
        <dbReference type="Proteomes" id="UP000007305"/>
    </source>
</evidence>
<keyword evidence="6" id="KW-0862">Zinc</keyword>
<keyword evidence="6" id="KW-0479">Metal-binding</keyword>
<keyword evidence="8" id="KW-0812">Transmembrane</keyword>
<reference evidence="10" key="2">
    <citation type="submission" date="2019-07" db="EMBL/GenBank/DDBJ databases">
        <authorList>
            <person name="Seetharam A."/>
            <person name="Woodhouse M."/>
            <person name="Cannon E."/>
        </authorList>
    </citation>
    <scope>NUCLEOTIDE SEQUENCE [LARGE SCALE GENOMIC DNA]</scope>
    <source>
        <strain evidence="10">cv. B73</strain>
    </source>
</reference>
<keyword evidence="11" id="KW-1185">Reference proteome</keyword>
<organism evidence="10 11">
    <name type="scientific">Zea mays</name>
    <name type="common">Maize</name>
    <dbReference type="NCBI Taxonomy" id="4577"/>
    <lineage>
        <taxon>Eukaryota</taxon>
        <taxon>Viridiplantae</taxon>
        <taxon>Streptophyta</taxon>
        <taxon>Embryophyta</taxon>
        <taxon>Tracheophyta</taxon>
        <taxon>Spermatophyta</taxon>
        <taxon>Magnoliopsida</taxon>
        <taxon>Liliopsida</taxon>
        <taxon>Poales</taxon>
        <taxon>Poaceae</taxon>
        <taxon>PACMAD clade</taxon>
        <taxon>Panicoideae</taxon>
        <taxon>Andropogonodae</taxon>
        <taxon>Andropogoneae</taxon>
        <taxon>Tripsacinae</taxon>
        <taxon>Zea</taxon>
    </lineage>
</organism>
<accession>A0A804QMD8</accession>
<comment type="similarity">
    <text evidence="1">Belongs to the glycosyltransferase 1 family. Plant sucrose synthase subfamily.</text>
</comment>
<dbReference type="EC" id="2.4.1.13" evidence="2"/>
<evidence type="ECO:0000256" key="1">
    <source>
        <dbReference type="ARBA" id="ARBA00005894"/>
    </source>
</evidence>